<keyword evidence="1" id="KW-0812">Transmembrane</keyword>
<dbReference type="PANTHER" id="PTHR24026:SF126">
    <property type="entry name" value="PROTOCADHERIN FAT 4"/>
    <property type="match status" value="1"/>
</dbReference>
<keyword evidence="2" id="KW-0472">Membrane</keyword>
<reference evidence="5" key="1">
    <citation type="submission" date="2023-11" db="EMBL/GenBank/DDBJ databases">
        <title>Genome assemblies of two species of porcelain crab, Petrolisthes cinctipes and Petrolisthes manimaculis (Anomura: Porcellanidae).</title>
        <authorList>
            <person name="Angst P."/>
        </authorList>
    </citation>
    <scope>NUCLEOTIDE SEQUENCE</scope>
    <source>
        <strain evidence="5">PB745_02</strain>
        <tissue evidence="5">Gill</tissue>
    </source>
</reference>
<evidence type="ECO:0000259" key="4">
    <source>
        <dbReference type="PROSITE" id="PS50268"/>
    </source>
</evidence>
<feature type="non-terminal residue" evidence="5">
    <location>
        <position position="1"/>
    </location>
</feature>
<comment type="caution">
    <text evidence="5">The sequence shown here is derived from an EMBL/GenBank/DDBJ whole genome shotgun (WGS) entry which is preliminary data.</text>
</comment>
<dbReference type="PANTHER" id="PTHR24026">
    <property type="entry name" value="FAT ATYPICAL CADHERIN-RELATED"/>
    <property type="match status" value="1"/>
</dbReference>
<dbReference type="InterPro" id="IPR015919">
    <property type="entry name" value="Cadherin-like_sf"/>
</dbReference>
<dbReference type="GO" id="GO:0005886">
    <property type="term" value="C:plasma membrane"/>
    <property type="evidence" value="ECO:0007669"/>
    <property type="project" value="UniProtKB-SubCell"/>
</dbReference>
<accession>A0AAE1NRN1</accession>
<proteinExistence type="predicted"/>
<protein>
    <recommendedName>
        <fullName evidence="4">Cadherin domain-containing protein</fullName>
    </recommendedName>
</protein>
<feature type="domain" description="Cadherin" evidence="4">
    <location>
        <begin position="1"/>
        <end position="91"/>
    </location>
</feature>
<dbReference type="InterPro" id="IPR002126">
    <property type="entry name" value="Cadherin-like_dom"/>
</dbReference>
<sequence>ISVTDLDETEPNNQFTVTVTGCPLEPSEPLYTCREGNPVPVQFRLNERLNFEAETSYTCDVNIVDNGSPPLPTSTSISITVTDMPDEPPIFDYTYYYSEVVSPDASSTPLTIGPDPISAQDGDVEIQSPITYTMMDARTDVSGTDYFTMDPNTATVTLTQELDQAILDFETVSFIVTVSNSGLWMVGGIDWEGLTGRD</sequence>
<dbReference type="CDD" id="cd11304">
    <property type="entry name" value="Cadherin_repeat"/>
    <property type="match status" value="2"/>
</dbReference>
<evidence type="ECO:0000256" key="1">
    <source>
        <dbReference type="ARBA" id="ARBA00022692"/>
    </source>
</evidence>
<dbReference type="GO" id="GO:0005509">
    <property type="term" value="F:calcium ion binding"/>
    <property type="evidence" value="ECO:0007669"/>
    <property type="project" value="UniProtKB-UniRule"/>
</dbReference>
<organism evidence="5 6">
    <name type="scientific">Petrolisthes manimaculis</name>
    <dbReference type="NCBI Taxonomy" id="1843537"/>
    <lineage>
        <taxon>Eukaryota</taxon>
        <taxon>Metazoa</taxon>
        <taxon>Ecdysozoa</taxon>
        <taxon>Arthropoda</taxon>
        <taxon>Crustacea</taxon>
        <taxon>Multicrustacea</taxon>
        <taxon>Malacostraca</taxon>
        <taxon>Eumalacostraca</taxon>
        <taxon>Eucarida</taxon>
        <taxon>Decapoda</taxon>
        <taxon>Pleocyemata</taxon>
        <taxon>Anomura</taxon>
        <taxon>Galatheoidea</taxon>
        <taxon>Porcellanidae</taxon>
        <taxon>Petrolisthes</taxon>
    </lineage>
</organism>
<name>A0AAE1NRN1_9EUCA</name>
<dbReference type="GO" id="GO:0007156">
    <property type="term" value="P:homophilic cell adhesion via plasma membrane adhesion molecules"/>
    <property type="evidence" value="ECO:0007669"/>
    <property type="project" value="InterPro"/>
</dbReference>
<keyword evidence="3" id="KW-0106">Calcium</keyword>
<evidence type="ECO:0000313" key="6">
    <source>
        <dbReference type="Proteomes" id="UP001292094"/>
    </source>
</evidence>
<dbReference type="Gene3D" id="2.60.40.60">
    <property type="entry name" value="Cadherins"/>
    <property type="match status" value="2"/>
</dbReference>
<gene>
    <name evidence="5" type="ORF">Pmani_032463</name>
</gene>
<dbReference type="SMART" id="SM00112">
    <property type="entry name" value="CA"/>
    <property type="match status" value="2"/>
</dbReference>
<keyword evidence="2" id="KW-1133">Transmembrane helix</keyword>
<feature type="domain" description="Cadherin" evidence="4">
    <location>
        <begin position="92"/>
        <end position="182"/>
    </location>
</feature>
<dbReference type="AlphaFoldDB" id="A0AAE1NRN1"/>
<dbReference type="SUPFAM" id="SSF49313">
    <property type="entry name" value="Cadherin-like"/>
    <property type="match status" value="2"/>
</dbReference>
<dbReference type="PROSITE" id="PS50268">
    <property type="entry name" value="CADHERIN_2"/>
    <property type="match status" value="2"/>
</dbReference>
<dbReference type="Proteomes" id="UP001292094">
    <property type="component" value="Unassembled WGS sequence"/>
</dbReference>
<keyword evidence="6" id="KW-1185">Reference proteome</keyword>
<evidence type="ECO:0000256" key="2">
    <source>
        <dbReference type="ARBA" id="ARBA00022989"/>
    </source>
</evidence>
<dbReference type="EMBL" id="JAWZYT010004173">
    <property type="protein sequence ID" value="KAK4294945.1"/>
    <property type="molecule type" value="Genomic_DNA"/>
</dbReference>
<evidence type="ECO:0000256" key="3">
    <source>
        <dbReference type="PROSITE-ProRule" id="PRU00043"/>
    </source>
</evidence>
<evidence type="ECO:0000313" key="5">
    <source>
        <dbReference type="EMBL" id="KAK4294945.1"/>
    </source>
</evidence>